<dbReference type="Pfam" id="PF00160">
    <property type="entry name" value="Pro_isomerase"/>
    <property type="match status" value="1"/>
</dbReference>
<evidence type="ECO:0000256" key="12">
    <source>
        <dbReference type="ARBA" id="ARBA00043067"/>
    </source>
</evidence>
<dbReference type="PRINTS" id="PR00153">
    <property type="entry name" value="CSAPPISMRASE"/>
</dbReference>
<dbReference type="GO" id="GO:0003677">
    <property type="term" value="F:DNA binding"/>
    <property type="evidence" value="ECO:0007669"/>
    <property type="project" value="InterPro"/>
</dbReference>
<evidence type="ECO:0000256" key="10">
    <source>
        <dbReference type="ARBA" id="ARBA00041927"/>
    </source>
</evidence>
<proteinExistence type="inferred from homology"/>
<dbReference type="Pfam" id="PF03172">
    <property type="entry name" value="HSR"/>
    <property type="match status" value="2"/>
</dbReference>
<dbReference type="InterPro" id="IPR000770">
    <property type="entry name" value="SAND_dom"/>
</dbReference>
<name>A0A061IDC7_CRIGR</name>
<dbReference type="Proteomes" id="UP000030759">
    <property type="component" value="Unassembled WGS sequence"/>
</dbReference>
<feature type="domain" description="SAND" evidence="15">
    <location>
        <begin position="692"/>
        <end position="742"/>
    </location>
</feature>
<keyword evidence="5" id="KW-0597">Phosphoprotein</keyword>
<feature type="region of interest" description="Disordered" evidence="13">
    <location>
        <begin position="449"/>
        <end position="468"/>
    </location>
</feature>
<keyword evidence="4" id="KW-0963">Cytoplasm</keyword>
<dbReference type="FunFam" id="2.40.100.10:FF:000011">
    <property type="entry name" value="Peptidyl-prolyl cis-trans isomerase A"/>
    <property type="match status" value="1"/>
</dbReference>
<dbReference type="InterPro" id="IPR010919">
    <property type="entry name" value="SAND-like_dom_sf"/>
</dbReference>
<comment type="catalytic activity">
    <reaction evidence="1">
        <text>[protein]-peptidylproline (omega=180) = [protein]-peptidylproline (omega=0)</text>
        <dbReference type="Rhea" id="RHEA:16237"/>
        <dbReference type="Rhea" id="RHEA-COMP:10747"/>
        <dbReference type="Rhea" id="RHEA-COMP:10748"/>
        <dbReference type="ChEBI" id="CHEBI:83833"/>
        <dbReference type="ChEBI" id="CHEBI:83834"/>
        <dbReference type="EC" id="5.2.1.8"/>
    </reaction>
</comment>
<dbReference type="Gene3D" id="2.40.100.10">
    <property type="entry name" value="Cyclophilin-like"/>
    <property type="match status" value="1"/>
</dbReference>
<dbReference type="GO" id="GO:0005737">
    <property type="term" value="C:cytoplasm"/>
    <property type="evidence" value="ECO:0007669"/>
    <property type="project" value="UniProtKB-SubCell"/>
</dbReference>
<feature type="domain" description="PPIase cyclophilin-type" evidence="14">
    <location>
        <begin position="742"/>
        <end position="898"/>
    </location>
</feature>
<evidence type="ECO:0000256" key="13">
    <source>
        <dbReference type="SAM" id="MobiDB-lite"/>
    </source>
</evidence>
<feature type="compositionally biased region" description="Polar residues" evidence="13">
    <location>
        <begin position="623"/>
        <end position="632"/>
    </location>
</feature>
<comment type="subcellular location">
    <subcellularLocation>
        <location evidence="2">Cytoplasm</location>
    </subcellularLocation>
</comment>
<dbReference type="GO" id="GO:0006457">
    <property type="term" value="P:protein folding"/>
    <property type="evidence" value="ECO:0007669"/>
    <property type="project" value="InterPro"/>
</dbReference>
<dbReference type="PROSITE" id="PS00170">
    <property type="entry name" value="CSA_PPIASE_1"/>
    <property type="match status" value="1"/>
</dbReference>
<dbReference type="Gene3D" id="3.10.390.10">
    <property type="entry name" value="SAND domain-like"/>
    <property type="match status" value="2"/>
</dbReference>
<comment type="similarity">
    <text evidence="8">Belongs to the cyclophilin-type PPIase family. PPIase A subfamily.</text>
</comment>
<evidence type="ECO:0000259" key="14">
    <source>
        <dbReference type="PROSITE" id="PS50072"/>
    </source>
</evidence>
<reference evidence="18" key="1">
    <citation type="journal article" date="2013" name="Nat. Biotechnol.">
        <title>Chinese hamster genome sequenced from sorted chromosomes.</title>
        <authorList>
            <person name="Brinkrolf K."/>
            <person name="Rupp O."/>
            <person name="Laux H."/>
            <person name="Kollin F."/>
            <person name="Ernst W."/>
            <person name="Linke B."/>
            <person name="Kofler R."/>
            <person name="Romand S."/>
            <person name="Hesse F."/>
            <person name="Budach W.E."/>
            <person name="Galosy S."/>
            <person name="Muller D."/>
            <person name="Noll T."/>
            <person name="Wienberg J."/>
            <person name="Jostock T."/>
            <person name="Leonard M."/>
            <person name="Grillari J."/>
            <person name="Tauch A."/>
            <person name="Goesmann A."/>
            <person name="Helk B."/>
            <person name="Mott J.E."/>
            <person name="Puhler A."/>
            <person name="Borth N."/>
        </authorList>
    </citation>
    <scope>NUCLEOTIDE SEQUENCE [LARGE SCALE GENOMIC DNA]</scope>
    <source>
        <strain evidence="18">17A/GY</strain>
    </source>
</reference>
<dbReference type="InterPro" id="IPR043563">
    <property type="entry name" value="Sp110/Sp140/Sp140L-like"/>
</dbReference>
<dbReference type="SUPFAM" id="SSF50891">
    <property type="entry name" value="Cyclophilin-like"/>
    <property type="match status" value="1"/>
</dbReference>
<keyword evidence="6" id="KW-0697">Rotamase</keyword>
<accession>A0A061IDC7</accession>
<gene>
    <name evidence="17" type="ORF">H671_2g6961</name>
</gene>
<evidence type="ECO:0000256" key="5">
    <source>
        <dbReference type="ARBA" id="ARBA00022553"/>
    </source>
</evidence>
<feature type="domain" description="HSR" evidence="16">
    <location>
        <begin position="1"/>
        <end position="118"/>
    </location>
</feature>
<evidence type="ECO:0000256" key="8">
    <source>
        <dbReference type="ARBA" id="ARBA00037940"/>
    </source>
</evidence>
<dbReference type="GO" id="GO:0000981">
    <property type="term" value="F:DNA-binding transcription factor activity, RNA polymerase II-specific"/>
    <property type="evidence" value="ECO:0007669"/>
    <property type="project" value="TreeGrafter"/>
</dbReference>
<feature type="domain" description="HSR" evidence="16">
    <location>
        <begin position="506"/>
        <end position="622"/>
    </location>
</feature>
<feature type="compositionally biased region" description="Basic and acidic residues" evidence="13">
    <location>
        <begin position="95"/>
        <end position="107"/>
    </location>
</feature>
<feature type="region of interest" description="Disordered" evidence="13">
    <location>
        <begin position="622"/>
        <end position="681"/>
    </location>
</feature>
<dbReference type="InterPro" id="IPR020892">
    <property type="entry name" value="Cyclophilin-type_PPIase_CS"/>
</dbReference>
<feature type="domain" description="SAND" evidence="15">
    <location>
        <begin position="278"/>
        <end position="359"/>
    </location>
</feature>
<evidence type="ECO:0000256" key="1">
    <source>
        <dbReference type="ARBA" id="ARBA00000971"/>
    </source>
</evidence>
<evidence type="ECO:0000313" key="17">
    <source>
        <dbReference type="EMBL" id="ERE83101.1"/>
    </source>
</evidence>
<dbReference type="AlphaFoldDB" id="A0A061IDC7"/>
<evidence type="ECO:0000256" key="11">
    <source>
        <dbReference type="ARBA" id="ARBA00042505"/>
    </source>
</evidence>
<dbReference type="PROSITE" id="PS50072">
    <property type="entry name" value="CSA_PPIASE_2"/>
    <property type="match status" value="1"/>
</dbReference>
<dbReference type="InterPro" id="IPR002130">
    <property type="entry name" value="Cyclophilin-type_PPIase_dom"/>
</dbReference>
<evidence type="ECO:0000256" key="3">
    <source>
        <dbReference type="ARBA" id="ARBA00013194"/>
    </source>
</evidence>
<dbReference type="PROSITE" id="PS51414">
    <property type="entry name" value="HSR"/>
    <property type="match status" value="2"/>
</dbReference>
<organism evidence="17 18">
    <name type="scientific">Cricetulus griseus</name>
    <name type="common">Chinese hamster</name>
    <name type="synonym">Cricetulus barabensis griseus</name>
    <dbReference type="NCBI Taxonomy" id="10029"/>
    <lineage>
        <taxon>Eukaryota</taxon>
        <taxon>Metazoa</taxon>
        <taxon>Chordata</taxon>
        <taxon>Craniata</taxon>
        <taxon>Vertebrata</taxon>
        <taxon>Euteleostomi</taxon>
        <taxon>Mammalia</taxon>
        <taxon>Eutheria</taxon>
        <taxon>Euarchontoglires</taxon>
        <taxon>Glires</taxon>
        <taxon>Rodentia</taxon>
        <taxon>Myomorpha</taxon>
        <taxon>Muroidea</taxon>
        <taxon>Cricetidae</taxon>
        <taxon>Cricetinae</taxon>
        <taxon>Cricetulus</taxon>
    </lineage>
</organism>
<feature type="region of interest" description="Disordered" evidence="13">
    <location>
        <begin position="90"/>
        <end position="225"/>
    </location>
</feature>
<feature type="region of interest" description="Disordered" evidence="13">
    <location>
        <begin position="255"/>
        <end position="280"/>
    </location>
</feature>
<evidence type="ECO:0000259" key="16">
    <source>
        <dbReference type="PROSITE" id="PS51414"/>
    </source>
</evidence>
<dbReference type="SMART" id="SM00258">
    <property type="entry name" value="SAND"/>
    <property type="match status" value="1"/>
</dbReference>
<feature type="compositionally biased region" description="Basic residues" evidence="13">
    <location>
        <begin position="172"/>
        <end position="194"/>
    </location>
</feature>
<dbReference type="PANTHER" id="PTHR46386:SF7">
    <property type="entry name" value="SP110 NUCLEAR BODY PROTEIN"/>
    <property type="match status" value="1"/>
</dbReference>
<dbReference type="GO" id="GO:0005634">
    <property type="term" value="C:nucleus"/>
    <property type="evidence" value="ECO:0007669"/>
    <property type="project" value="InterPro"/>
</dbReference>
<evidence type="ECO:0000256" key="6">
    <source>
        <dbReference type="ARBA" id="ARBA00023110"/>
    </source>
</evidence>
<sequence length="899" mass="99894">MLTVTNALKEALLQHFIYTKLDIAYAINKPFPFFEALRDNSFITEKMYKSGADFPTITVNDTVQPGQPTRIPQPGGNFQKLQKRFNSFSSLCSESSRDPPRNDKDDSTETPPSPSGSIPVIQDNLTSKAEEEEDSGGQPPGSPGSVQAVKDESPAPNDLELPQEAPSTPANKKAKKKKRCIWSTPKRRHQKKRPPQGVASPGLGVQEKLKVVGQRTPRKGDSTRTLKMVTRSQMAKTKRAQTSRSQEVINGASKTNGIRRPQRMPSLLPKTTQGKSNDDTADFLSPILPVTCGKVKGILFKEKMKQGPSGKCIQNEAGDLLTPREFLIKGGKARSKDWKKTIWCKGKTLRFLEQKGLLLCTSNSNLKKRIAAVLSTEQWETGAAKFPAVDLWVRTQCDKAGFARKEQEHLSSPTLTVGQPQNIKGLMLKTAVLTDLGVPSPCVYIHSTTPTPNAQRTSPKKGWKDCKSQRTRTPGLLLCLLIMTGKLPMRSQQHGLLNKTYILTIPVVRSTTEDEREEGSDDYRPKFKLFKENKVEIASAITKPFPFLMSLRDRGFLSEQKFQISKKQCKNLDAVRNVVYDILCDLQKDFSLPLLEVIFSPTHLKAYPDLQETRKIFQDDTMETGNNTTLGKSQEKRDTVETRNNTTVGKSQEKTNYRGAGGQAAVRRRQRKSNPEGSVRTVRRRARRLSRNEAVRFKAELLPVTCGRTKGVLHKDKFKLGLCRCRCPPSPVPAAMVNPTVFFDITANGQPLGRVSFELFADKLPKTAENFRALSTGEKGFGYKGSSFHRIIPGFMCQGGDFTRHNGTGGRSIYGEKFEDENFILKHTGPGILSMANAGPNTNGSQFFICTAKTEWLDGKHVVFGKVKEGMSTVEAMERFGSRTGKTSKKITISNCGQL</sequence>
<dbReference type="Pfam" id="PF01342">
    <property type="entry name" value="SAND"/>
    <property type="match status" value="2"/>
</dbReference>
<dbReference type="GO" id="GO:0003755">
    <property type="term" value="F:peptidyl-prolyl cis-trans isomerase activity"/>
    <property type="evidence" value="ECO:0007669"/>
    <property type="project" value="UniProtKB-KW"/>
</dbReference>
<keyword evidence="7 17" id="KW-0413">Isomerase</keyword>
<dbReference type="CDD" id="cd01926">
    <property type="entry name" value="cyclophilin_ABH_like"/>
    <property type="match status" value="1"/>
</dbReference>
<dbReference type="SUPFAM" id="SSF63763">
    <property type="entry name" value="SAND domain-like"/>
    <property type="match status" value="2"/>
</dbReference>
<dbReference type="EC" id="5.2.1.8" evidence="3"/>
<evidence type="ECO:0000256" key="4">
    <source>
        <dbReference type="ARBA" id="ARBA00022490"/>
    </source>
</evidence>
<evidence type="ECO:0000256" key="7">
    <source>
        <dbReference type="ARBA" id="ARBA00023235"/>
    </source>
</evidence>
<dbReference type="EMBL" id="KE669086">
    <property type="protein sequence ID" value="ERE83101.1"/>
    <property type="molecule type" value="Genomic_DNA"/>
</dbReference>
<evidence type="ECO:0000256" key="9">
    <source>
        <dbReference type="ARBA" id="ARBA00040928"/>
    </source>
</evidence>
<evidence type="ECO:0000259" key="15">
    <source>
        <dbReference type="PROSITE" id="PS50864"/>
    </source>
</evidence>
<dbReference type="InterPro" id="IPR004865">
    <property type="entry name" value="HSR_dom"/>
</dbReference>
<dbReference type="PANTHER" id="PTHR46386">
    <property type="entry name" value="NUCLEAR BODY PROTEIN SP140"/>
    <property type="match status" value="1"/>
</dbReference>
<evidence type="ECO:0000256" key="2">
    <source>
        <dbReference type="ARBA" id="ARBA00004496"/>
    </source>
</evidence>
<protein>
    <recommendedName>
        <fullName evidence="9">Peptidyl-prolyl cis-trans isomerase A</fullName>
        <ecNumber evidence="3">5.2.1.8</ecNumber>
    </recommendedName>
    <alternativeName>
        <fullName evidence="11">Cyclophilin A</fullName>
    </alternativeName>
    <alternativeName>
        <fullName evidence="12">Cyclosporin A-binding protein</fullName>
    </alternativeName>
    <alternativeName>
        <fullName evidence="10">Rotamase A</fullName>
    </alternativeName>
</protein>
<dbReference type="PROSITE" id="PS50864">
    <property type="entry name" value="SAND"/>
    <property type="match status" value="2"/>
</dbReference>
<evidence type="ECO:0000313" key="18">
    <source>
        <dbReference type="Proteomes" id="UP000030759"/>
    </source>
</evidence>
<dbReference type="InterPro" id="IPR029000">
    <property type="entry name" value="Cyclophilin-like_dom_sf"/>
</dbReference>